<evidence type="ECO:0000259" key="7">
    <source>
        <dbReference type="PROSITE" id="PS51123"/>
    </source>
</evidence>
<dbReference type="InterPro" id="IPR006664">
    <property type="entry name" value="OMP_bac"/>
</dbReference>
<name>A0A5C1NI72_9GAMM</name>
<evidence type="ECO:0000256" key="6">
    <source>
        <dbReference type="SAM" id="SignalP"/>
    </source>
</evidence>
<dbReference type="SUPFAM" id="SSF103088">
    <property type="entry name" value="OmpA-like"/>
    <property type="match status" value="1"/>
</dbReference>
<gene>
    <name evidence="8" type="primary">bamE</name>
    <name evidence="8" type="ORF">E4T21_13580</name>
</gene>
<comment type="subcellular location">
    <subcellularLocation>
        <location evidence="1">Cell outer membrane</location>
    </subcellularLocation>
</comment>
<evidence type="ECO:0000256" key="3">
    <source>
        <dbReference type="ARBA" id="ARBA00023136"/>
    </source>
</evidence>
<dbReference type="InterPro" id="IPR007450">
    <property type="entry name" value="BamE_dom"/>
</dbReference>
<dbReference type="InterPro" id="IPR050330">
    <property type="entry name" value="Bact_OuterMem_StrucFunc"/>
</dbReference>
<sequence length="271" mass="30154">MTDKRNFRPWTIRLLAPLATALALAGCSTAATNGDAIKAGNGFPAPDSAWVKGGTFVDPDSVLRIAEGMNKDQVRYLLGNPQFSEGMFGVKEWNYVFNFYTDIGREYLSCQYQVQFDRDMSVETTRWRDSQCAELLIPVEVESVEDSADRVALNGDLLFDLDSAALGLEGKRALDRMAVILQQEYTDPAVNVLGYTDPLGDAFYNERLSQQRADVVKEYLMARGLESSQIVALGLGEDHPLARCHELNSRSALQQCFQPNRRVEIVIAKAD</sequence>
<dbReference type="Gene3D" id="3.30.1330.60">
    <property type="entry name" value="OmpA-like domain"/>
    <property type="match status" value="1"/>
</dbReference>
<feature type="signal peptide" evidence="6">
    <location>
        <begin position="1"/>
        <end position="30"/>
    </location>
</feature>
<dbReference type="PANTHER" id="PTHR30329">
    <property type="entry name" value="STATOR ELEMENT OF FLAGELLAR MOTOR COMPLEX"/>
    <property type="match status" value="1"/>
</dbReference>
<evidence type="ECO:0000256" key="1">
    <source>
        <dbReference type="ARBA" id="ARBA00004442"/>
    </source>
</evidence>
<dbReference type="Gene3D" id="3.30.1450.10">
    <property type="match status" value="1"/>
</dbReference>
<keyword evidence="3 5" id="KW-0472">Membrane</keyword>
<dbReference type="PROSITE" id="PS51257">
    <property type="entry name" value="PROKAR_LIPOPROTEIN"/>
    <property type="match status" value="1"/>
</dbReference>
<dbReference type="InterPro" id="IPR037873">
    <property type="entry name" value="BamE-like"/>
</dbReference>
<dbReference type="InterPro" id="IPR036737">
    <property type="entry name" value="OmpA-like_sf"/>
</dbReference>
<dbReference type="GO" id="GO:0009279">
    <property type="term" value="C:cell outer membrane"/>
    <property type="evidence" value="ECO:0007669"/>
    <property type="project" value="UniProtKB-SubCell"/>
</dbReference>
<keyword evidence="2 6" id="KW-0732">Signal</keyword>
<keyword evidence="9" id="KW-1185">Reference proteome</keyword>
<evidence type="ECO:0000256" key="5">
    <source>
        <dbReference type="PROSITE-ProRule" id="PRU00473"/>
    </source>
</evidence>
<evidence type="ECO:0000256" key="4">
    <source>
        <dbReference type="ARBA" id="ARBA00023237"/>
    </source>
</evidence>
<dbReference type="OrthoDB" id="1149075at2"/>
<evidence type="ECO:0000313" key="9">
    <source>
        <dbReference type="Proteomes" id="UP000324285"/>
    </source>
</evidence>
<dbReference type="KEGG" id="hbh:E4T21_13580"/>
<dbReference type="Pfam" id="PF04355">
    <property type="entry name" value="BamE"/>
    <property type="match status" value="1"/>
</dbReference>
<dbReference type="AlphaFoldDB" id="A0A5C1NI72"/>
<keyword evidence="4" id="KW-0998">Cell outer membrane</keyword>
<dbReference type="EMBL" id="CP038437">
    <property type="protein sequence ID" value="QEM82461.1"/>
    <property type="molecule type" value="Genomic_DNA"/>
</dbReference>
<proteinExistence type="predicted"/>
<dbReference type="PANTHER" id="PTHR30329:SF21">
    <property type="entry name" value="LIPOPROTEIN YIAD-RELATED"/>
    <property type="match status" value="1"/>
</dbReference>
<feature type="chain" id="PRO_5022746794" evidence="6">
    <location>
        <begin position="31"/>
        <end position="271"/>
    </location>
</feature>
<dbReference type="Proteomes" id="UP000324285">
    <property type="component" value="Chromosome"/>
</dbReference>
<reference evidence="8" key="1">
    <citation type="submission" date="2021-02" db="EMBL/GenBank/DDBJ databases">
        <title>Strain Y2R2, a novel species of the genus Halomonas.</title>
        <authorList>
            <person name="Huang H."/>
        </authorList>
    </citation>
    <scope>NUCLEOTIDE SEQUENCE</scope>
    <source>
        <strain evidence="8">Y2R2</strain>
    </source>
</reference>
<dbReference type="Pfam" id="PF00691">
    <property type="entry name" value="OmpA"/>
    <property type="match status" value="1"/>
</dbReference>
<protein>
    <submittedName>
        <fullName evidence="8">Outer membrane protein assembly factor BamE</fullName>
    </submittedName>
</protein>
<evidence type="ECO:0000313" key="8">
    <source>
        <dbReference type="EMBL" id="QEM82461.1"/>
    </source>
</evidence>
<feature type="domain" description="OmpA-like" evidence="7">
    <location>
        <begin position="146"/>
        <end position="271"/>
    </location>
</feature>
<evidence type="ECO:0000256" key="2">
    <source>
        <dbReference type="ARBA" id="ARBA00022729"/>
    </source>
</evidence>
<dbReference type="InterPro" id="IPR006665">
    <property type="entry name" value="OmpA-like"/>
</dbReference>
<accession>A0A5C1NI72</accession>
<dbReference type="PROSITE" id="PS51123">
    <property type="entry name" value="OMPA_2"/>
    <property type="match status" value="1"/>
</dbReference>
<organism evidence="8 9">
    <name type="scientific">Halomonas binhaiensis</name>
    <dbReference type="NCBI Taxonomy" id="2562282"/>
    <lineage>
        <taxon>Bacteria</taxon>
        <taxon>Pseudomonadati</taxon>
        <taxon>Pseudomonadota</taxon>
        <taxon>Gammaproteobacteria</taxon>
        <taxon>Oceanospirillales</taxon>
        <taxon>Halomonadaceae</taxon>
        <taxon>Halomonas</taxon>
    </lineage>
</organism>
<dbReference type="PRINTS" id="PR01021">
    <property type="entry name" value="OMPADOMAIN"/>
</dbReference>
<dbReference type="CDD" id="cd07185">
    <property type="entry name" value="OmpA_C-like"/>
    <property type="match status" value="1"/>
</dbReference>
<dbReference type="RefSeq" id="WP_149285585.1">
    <property type="nucleotide sequence ID" value="NZ_CP038437.2"/>
</dbReference>